<organism evidence="1 2">
    <name type="scientific">Mycobacterium szulgai</name>
    <dbReference type="NCBI Taxonomy" id="1787"/>
    <lineage>
        <taxon>Bacteria</taxon>
        <taxon>Bacillati</taxon>
        <taxon>Actinomycetota</taxon>
        <taxon>Actinomycetes</taxon>
        <taxon>Mycobacteriales</taxon>
        <taxon>Mycobacteriaceae</taxon>
        <taxon>Mycobacterium</taxon>
    </lineage>
</organism>
<name>A0A1X2EHZ6_MYCSZ</name>
<sequence>MTKRELGARREHHLVDELRLDQFSQRSVTQTVGILEQDGQQIGAEPRSDDVAALSVRLAGAVSRSMRAPIVACRVGGTLTSSTSCSRWYAPRSATMTPRSAYSRTISWT</sequence>
<reference evidence="1 2" key="1">
    <citation type="submission" date="2016-01" db="EMBL/GenBank/DDBJ databases">
        <title>The new phylogeny of the genus Mycobacterium.</title>
        <authorList>
            <person name="Tarcisio F."/>
            <person name="Conor M."/>
            <person name="Antonella G."/>
            <person name="Elisabetta G."/>
            <person name="Giulia F.S."/>
            <person name="Sara T."/>
            <person name="Anna F."/>
            <person name="Clotilde B."/>
            <person name="Roberto B."/>
            <person name="Veronica D.S."/>
            <person name="Fabio R."/>
            <person name="Monica P."/>
            <person name="Olivier J."/>
            <person name="Enrico T."/>
            <person name="Nicola S."/>
        </authorList>
    </citation>
    <scope>NUCLEOTIDE SEQUENCE [LARGE SCALE GENOMIC DNA]</scope>
    <source>
        <strain evidence="1 2">DSM 44166</strain>
    </source>
</reference>
<dbReference type="Proteomes" id="UP000193317">
    <property type="component" value="Unassembled WGS sequence"/>
</dbReference>
<gene>
    <name evidence="1" type="ORF">AWC27_28745</name>
</gene>
<evidence type="ECO:0000313" key="2">
    <source>
        <dbReference type="Proteomes" id="UP000193317"/>
    </source>
</evidence>
<dbReference type="AlphaFoldDB" id="A0A1X2EHZ6"/>
<comment type="caution">
    <text evidence="1">The sequence shown here is derived from an EMBL/GenBank/DDBJ whole genome shotgun (WGS) entry which is preliminary data.</text>
</comment>
<protein>
    <submittedName>
        <fullName evidence="1">Uncharacterized protein</fullName>
    </submittedName>
</protein>
<keyword evidence="2" id="KW-1185">Reference proteome</keyword>
<proteinExistence type="predicted"/>
<accession>A0A1X2EHZ6</accession>
<dbReference type="EMBL" id="LQPW01000086">
    <property type="protein sequence ID" value="ORX02745.1"/>
    <property type="molecule type" value="Genomic_DNA"/>
</dbReference>
<evidence type="ECO:0000313" key="1">
    <source>
        <dbReference type="EMBL" id="ORX02745.1"/>
    </source>
</evidence>